<dbReference type="InterPro" id="IPR013128">
    <property type="entry name" value="Peptidase_C1A"/>
</dbReference>
<feature type="region of interest" description="Disordered" evidence="5">
    <location>
        <begin position="1"/>
        <end position="21"/>
    </location>
</feature>
<dbReference type="InterPro" id="IPR038765">
    <property type="entry name" value="Papain-like_cys_pep_sf"/>
</dbReference>
<evidence type="ECO:0000256" key="5">
    <source>
        <dbReference type="SAM" id="MobiDB-lite"/>
    </source>
</evidence>
<sequence length="220" mass="25207">MDKGKGILYEDDTAANNPGESSEEYVRVVTLADYEDEPISSWDWREYPGVLGPIVDQVCQAICWAVALVRTVQALFNIGVRLEQQLELSIQHIVNQVKTSGLNDIEDADIEEMVRRQPVLALIPFTEALLDYNYRENWLYRHDRTQDSDSPILHNVIIVGYGDRHGRPYWIVQNSWGANWGDGGYAYVYRQPVRGRSQSQFAAVIYPNKRGYPKDSEPKN</sequence>
<dbReference type="Pfam" id="PF00112">
    <property type="entry name" value="Peptidase_C1"/>
    <property type="match status" value="2"/>
</dbReference>
<keyword evidence="2" id="KW-0645">Protease</keyword>
<accession>A0AAU9SRT7</accession>
<dbReference type="InterPro" id="IPR000668">
    <property type="entry name" value="Peptidase_C1A_C"/>
</dbReference>
<dbReference type="Proteomes" id="UP000836841">
    <property type="component" value="Chromosome 6"/>
</dbReference>
<dbReference type="EMBL" id="OU466862">
    <property type="protein sequence ID" value="CAH2069691.1"/>
    <property type="molecule type" value="Genomic_DNA"/>
</dbReference>
<keyword evidence="4" id="KW-0788">Thiol protease</keyword>
<dbReference type="SUPFAM" id="SSF54001">
    <property type="entry name" value="Cysteine proteinases"/>
    <property type="match status" value="1"/>
</dbReference>
<dbReference type="GO" id="GO:0008234">
    <property type="term" value="F:cysteine-type peptidase activity"/>
    <property type="evidence" value="ECO:0007669"/>
    <property type="project" value="UniProtKB-KW"/>
</dbReference>
<name>A0AAU9SRT7_THLAR</name>
<dbReference type="Gene3D" id="3.90.70.10">
    <property type="entry name" value="Cysteine proteinases"/>
    <property type="match status" value="2"/>
</dbReference>
<protein>
    <recommendedName>
        <fullName evidence="6">Peptidase C1A papain C-terminal domain-containing protein</fullName>
    </recommendedName>
</protein>
<dbReference type="SMART" id="SM00645">
    <property type="entry name" value="Pept_C1"/>
    <property type="match status" value="1"/>
</dbReference>
<proteinExistence type="inferred from homology"/>
<dbReference type="AlphaFoldDB" id="A0AAU9SRT7"/>
<evidence type="ECO:0000259" key="6">
    <source>
        <dbReference type="SMART" id="SM00645"/>
    </source>
</evidence>
<evidence type="ECO:0000256" key="3">
    <source>
        <dbReference type="ARBA" id="ARBA00022801"/>
    </source>
</evidence>
<keyword evidence="8" id="KW-1185">Reference proteome</keyword>
<evidence type="ECO:0000313" key="8">
    <source>
        <dbReference type="Proteomes" id="UP000836841"/>
    </source>
</evidence>
<keyword evidence="3" id="KW-0378">Hydrolase</keyword>
<evidence type="ECO:0000313" key="7">
    <source>
        <dbReference type="EMBL" id="CAH2069691.1"/>
    </source>
</evidence>
<comment type="similarity">
    <text evidence="1">Belongs to the peptidase C1 family.</text>
</comment>
<evidence type="ECO:0000256" key="2">
    <source>
        <dbReference type="ARBA" id="ARBA00022670"/>
    </source>
</evidence>
<gene>
    <name evidence="7" type="ORF">TAV2_LOCUS21776</name>
</gene>
<dbReference type="PANTHER" id="PTHR12411">
    <property type="entry name" value="CYSTEINE PROTEASE FAMILY C1-RELATED"/>
    <property type="match status" value="1"/>
</dbReference>
<organism evidence="7 8">
    <name type="scientific">Thlaspi arvense</name>
    <name type="common">Field penny-cress</name>
    <dbReference type="NCBI Taxonomy" id="13288"/>
    <lineage>
        <taxon>Eukaryota</taxon>
        <taxon>Viridiplantae</taxon>
        <taxon>Streptophyta</taxon>
        <taxon>Embryophyta</taxon>
        <taxon>Tracheophyta</taxon>
        <taxon>Spermatophyta</taxon>
        <taxon>Magnoliopsida</taxon>
        <taxon>eudicotyledons</taxon>
        <taxon>Gunneridae</taxon>
        <taxon>Pentapetalae</taxon>
        <taxon>rosids</taxon>
        <taxon>malvids</taxon>
        <taxon>Brassicales</taxon>
        <taxon>Brassicaceae</taxon>
        <taxon>Thlaspideae</taxon>
        <taxon>Thlaspi</taxon>
    </lineage>
</organism>
<evidence type="ECO:0000256" key="4">
    <source>
        <dbReference type="ARBA" id="ARBA00022807"/>
    </source>
</evidence>
<evidence type="ECO:0000256" key="1">
    <source>
        <dbReference type="ARBA" id="ARBA00008455"/>
    </source>
</evidence>
<feature type="domain" description="Peptidase C1A papain C-terminal" evidence="6">
    <location>
        <begin position="38"/>
        <end position="208"/>
    </location>
</feature>
<dbReference type="GO" id="GO:0006508">
    <property type="term" value="P:proteolysis"/>
    <property type="evidence" value="ECO:0007669"/>
    <property type="project" value="UniProtKB-KW"/>
</dbReference>
<reference evidence="7 8" key="1">
    <citation type="submission" date="2022-03" db="EMBL/GenBank/DDBJ databases">
        <authorList>
            <person name="Nunn A."/>
            <person name="Chopra R."/>
            <person name="Nunn A."/>
            <person name="Contreras Garrido A."/>
        </authorList>
    </citation>
    <scope>NUCLEOTIDE SEQUENCE [LARGE SCALE GENOMIC DNA]</scope>
</reference>